<dbReference type="EC" id="3.4.21.89" evidence="5"/>
<dbReference type="Proteomes" id="UP001349994">
    <property type="component" value="Unassembled WGS sequence"/>
</dbReference>
<keyword evidence="3 6" id="KW-1133">Transmembrane helix</keyword>
<evidence type="ECO:0000256" key="2">
    <source>
        <dbReference type="ARBA" id="ARBA00022692"/>
    </source>
</evidence>
<keyword evidence="4 6" id="KW-0472">Membrane</keyword>
<dbReference type="PANTHER" id="PTHR10806:SF6">
    <property type="entry name" value="SIGNAL PEPTIDASE COMPLEX CATALYTIC SUBUNIT SEC11"/>
    <property type="match status" value="1"/>
</dbReference>
<feature type="transmembrane region" description="Helical" evidence="6">
    <location>
        <begin position="38"/>
        <end position="64"/>
    </location>
</feature>
<accession>A0ABU6IFI1</accession>
<evidence type="ECO:0000313" key="7">
    <source>
        <dbReference type="EMBL" id="MEC4175162.1"/>
    </source>
</evidence>
<protein>
    <recommendedName>
        <fullName evidence="5">Signal peptidase I</fullName>
        <ecNumber evidence="5">3.4.21.89</ecNumber>
    </recommendedName>
</protein>
<evidence type="ECO:0000313" key="8">
    <source>
        <dbReference type="Proteomes" id="UP001349994"/>
    </source>
</evidence>
<dbReference type="InterPro" id="IPR019533">
    <property type="entry name" value="Peptidase_S26"/>
</dbReference>
<evidence type="ECO:0000256" key="1">
    <source>
        <dbReference type="ARBA" id="ARBA00004370"/>
    </source>
</evidence>
<dbReference type="NCBIfam" id="TIGR02228">
    <property type="entry name" value="sigpep_I_arch"/>
    <property type="match status" value="1"/>
</dbReference>
<dbReference type="EMBL" id="JAYMFF010000002">
    <property type="protein sequence ID" value="MEC4175162.1"/>
    <property type="molecule type" value="Genomic_DNA"/>
</dbReference>
<dbReference type="InterPro" id="IPR036286">
    <property type="entry name" value="LexA/Signal_pep-like_sf"/>
</dbReference>
<comment type="subcellular location">
    <subcellularLocation>
        <location evidence="1">Membrane</location>
    </subcellularLocation>
</comment>
<dbReference type="SUPFAM" id="SSF51306">
    <property type="entry name" value="LexA/Signal peptidase"/>
    <property type="match status" value="1"/>
</dbReference>
<dbReference type="PRINTS" id="PR00728">
    <property type="entry name" value="SIGNALPTASE"/>
</dbReference>
<dbReference type="CDD" id="cd06530">
    <property type="entry name" value="S26_SPase_I"/>
    <property type="match status" value="1"/>
</dbReference>
<comment type="caution">
    <text evidence="7">The sequence shown here is derived from an EMBL/GenBank/DDBJ whole genome shotgun (WGS) entry which is preliminary data.</text>
</comment>
<evidence type="ECO:0000256" key="5">
    <source>
        <dbReference type="NCBIfam" id="TIGR02228"/>
    </source>
</evidence>
<gene>
    <name evidence="7" type="ORF">VIN30_01700</name>
</gene>
<sequence>MAAVRPSWYIDSMAQQSANISRDSFSHAVERRLTHLRVAARLCAVVGACIIVALLVVGMGAAVVPRVLGMQSYAIISGSMEPAYPTGSLVYAEPASGESLQAGDVAAFWRDEDVIVHRVQENDVAAGELTTKGDANAENDLHPVPYQNVLGLVTFSVPYVGYFLMALGSTSGMLVLGWIILMGVAFCVVGSVLGNLADRRERADGTR</sequence>
<dbReference type="RefSeq" id="WP_338208774.1">
    <property type="nucleotide sequence ID" value="NZ_JAYMFF010000002.1"/>
</dbReference>
<keyword evidence="7" id="KW-0378">Hydrolase</keyword>
<reference evidence="7 8" key="1">
    <citation type="submission" date="2024-01" db="EMBL/GenBank/DDBJ databases">
        <title>novel species in genus Adlercreutzia.</title>
        <authorList>
            <person name="Liu X."/>
        </authorList>
    </citation>
    <scope>NUCLEOTIDE SEQUENCE [LARGE SCALE GENOMIC DNA]</scope>
    <source>
        <strain evidence="7 8">R7</strain>
    </source>
</reference>
<proteinExistence type="predicted"/>
<dbReference type="GO" id="GO:0009003">
    <property type="term" value="F:signal peptidase activity"/>
    <property type="evidence" value="ECO:0007669"/>
    <property type="project" value="UniProtKB-EC"/>
</dbReference>
<evidence type="ECO:0000256" key="3">
    <source>
        <dbReference type="ARBA" id="ARBA00022989"/>
    </source>
</evidence>
<dbReference type="InterPro" id="IPR001733">
    <property type="entry name" value="Peptidase_S26B"/>
</dbReference>
<dbReference type="PANTHER" id="PTHR10806">
    <property type="entry name" value="SIGNAL PEPTIDASE COMPLEX CATALYTIC SUBUNIT SEC11"/>
    <property type="match status" value="1"/>
</dbReference>
<name>A0ABU6IFI1_9ACTN</name>
<feature type="transmembrane region" description="Helical" evidence="6">
    <location>
        <begin position="175"/>
        <end position="197"/>
    </location>
</feature>
<organism evidence="7 8">
    <name type="scientific">Adlercreutzia wanghongyangiae</name>
    <dbReference type="NCBI Taxonomy" id="3111451"/>
    <lineage>
        <taxon>Bacteria</taxon>
        <taxon>Bacillati</taxon>
        <taxon>Actinomycetota</taxon>
        <taxon>Coriobacteriia</taxon>
        <taxon>Eggerthellales</taxon>
        <taxon>Eggerthellaceae</taxon>
        <taxon>Adlercreutzia</taxon>
    </lineage>
</organism>
<evidence type="ECO:0000256" key="4">
    <source>
        <dbReference type="ARBA" id="ARBA00023136"/>
    </source>
</evidence>
<keyword evidence="8" id="KW-1185">Reference proteome</keyword>
<evidence type="ECO:0000256" key="6">
    <source>
        <dbReference type="SAM" id="Phobius"/>
    </source>
</evidence>
<keyword evidence="2 6" id="KW-0812">Transmembrane</keyword>